<evidence type="ECO:0000313" key="1">
    <source>
        <dbReference type="EMBL" id="OBY64608.1"/>
    </source>
</evidence>
<reference evidence="2" key="1">
    <citation type="submission" date="2016-02" db="EMBL/GenBank/DDBJ databases">
        <authorList>
            <person name="Shin S.-K."/>
            <person name="Yi H."/>
            <person name="Kim E."/>
        </authorList>
    </citation>
    <scope>NUCLEOTIDE SEQUENCE [LARGE SCALE GENOMIC DNA]</scope>
    <source>
        <strain evidence="2">LPB0003</strain>
    </source>
</reference>
<gene>
    <name evidence="1" type="ORF">LPB3_09550</name>
</gene>
<evidence type="ECO:0008006" key="3">
    <source>
        <dbReference type="Google" id="ProtNLM"/>
    </source>
</evidence>
<evidence type="ECO:0000313" key="2">
    <source>
        <dbReference type="Proteomes" id="UP000092584"/>
    </source>
</evidence>
<dbReference type="OrthoDB" id="1442704at2"/>
<organism evidence="1 2">
    <name type="scientific">Polaribacter vadi</name>
    <dbReference type="NCBI Taxonomy" id="1774273"/>
    <lineage>
        <taxon>Bacteria</taxon>
        <taxon>Pseudomonadati</taxon>
        <taxon>Bacteroidota</taxon>
        <taxon>Flavobacteriia</taxon>
        <taxon>Flavobacteriales</taxon>
        <taxon>Flavobacteriaceae</taxon>
    </lineage>
</organism>
<dbReference type="InterPro" id="IPR024997">
    <property type="entry name" value="DUF3892"/>
</dbReference>
<comment type="caution">
    <text evidence="1">The sequence shown here is derived from an EMBL/GenBank/DDBJ whole genome shotgun (WGS) entry which is preliminary data.</text>
</comment>
<sequence>MAKAADYFISGVWKDTNDNITYVLLHQVNDKNSFLNGVKTNELNTINLIKQNNIIYTITWSYPGWELGAKVTYVATNNNEYLRTVANASIKDNLDNSINMKSIIN</sequence>
<dbReference type="STRING" id="1774273.LPB03_02945"/>
<protein>
    <recommendedName>
        <fullName evidence="3">DUF3892 domain-containing protein</fullName>
    </recommendedName>
</protein>
<keyword evidence="2" id="KW-1185">Reference proteome</keyword>
<dbReference type="RefSeq" id="WP_065319355.1">
    <property type="nucleotide sequence ID" value="NZ_CP017477.1"/>
</dbReference>
<dbReference type="KEGG" id="pob:LPB03_02945"/>
<proteinExistence type="predicted"/>
<dbReference type="EMBL" id="LSFM01000022">
    <property type="protein sequence ID" value="OBY64608.1"/>
    <property type="molecule type" value="Genomic_DNA"/>
</dbReference>
<dbReference type="Proteomes" id="UP000092584">
    <property type="component" value="Unassembled WGS sequence"/>
</dbReference>
<dbReference type="Pfam" id="PF13031">
    <property type="entry name" value="DUF3892"/>
    <property type="match status" value="1"/>
</dbReference>
<dbReference type="AlphaFoldDB" id="A0A1B8TYB3"/>
<accession>A0A1B8TYB3</accession>
<name>A0A1B8TYB3_9FLAO</name>